<reference evidence="2" key="1">
    <citation type="submission" date="2013-07" db="EMBL/GenBank/DDBJ databases">
        <authorList>
            <consortium name="The Broad Institute Genome Sequencing Platform"/>
            <person name="Cuomo C."/>
            <person name="Litvintseva A."/>
            <person name="Chen Y."/>
            <person name="Heitman J."/>
            <person name="Sun S."/>
            <person name="Springer D."/>
            <person name="Dromer F."/>
            <person name="Young S.K."/>
            <person name="Zeng Q."/>
            <person name="Gargeya S."/>
            <person name="Fitzgerald M."/>
            <person name="Abouelleil A."/>
            <person name="Alvarado L."/>
            <person name="Berlin A.M."/>
            <person name="Chapman S.B."/>
            <person name="Dewar J."/>
            <person name="Goldberg J."/>
            <person name="Griggs A."/>
            <person name="Gujja S."/>
            <person name="Hansen M."/>
            <person name="Howarth C."/>
            <person name="Imamovic A."/>
            <person name="Larimer J."/>
            <person name="McCowan C."/>
            <person name="Murphy C."/>
            <person name="Pearson M."/>
            <person name="Priest M."/>
            <person name="Roberts A."/>
            <person name="Saif S."/>
            <person name="Shea T."/>
            <person name="Sykes S."/>
            <person name="Wortman J."/>
            <person name="Nusbaum C."/>
            <person name="Birren B."/>
        </authorList>
    </citation>
    <scope>NUCLEOTIDE SEQUENCE</scope>
    <source>
        <strain evidence="2">CBS 10737</strain>
    </source>
</reference>
<evidence type="ECO:0000259" key="1">
    <source>
        <dbReference type="Pfam" id="PF01261"/>
    </source>
</evidence>
<sequence>MRVLWFRSTWNIDHSEWPDLIRKSKELGFDGIELNIHRAGPPDGFAELNRLIKQHGLLASVATFSSWINYMGPRPPGLTVEDHIQTYKENLEAAKIFDPVVINVQSGVDYWSREDSIEFYRRSLKIDAEVGLEGKVCHETHRNRSLFHPYIAAEILRAVPEIRITADISHWTCVCERLLDISPEDGDVLNQVIPHVQHIHARIGTTQSSQCPDPTDPGYTKERVFFENTWKEVIRSVAAKGERDWVTIVPEYGAYPYMPLHHATNFSDLANQEFRRLKPIFDQFTDEIQT</sequence>
<dbReference type="Pfam" id="PF01261">
    <property type="entry name" value="AP_endonuc_2"/>
    <property type="match status" value="1"/>
</dbReference>
<dbReference type="AlphaFoldDB" id="A0AAJ8MSB3"/>
<dbReference type="Proteomes" id="UP000094020">
    <property type="component" value="Chromosome 7"/>
</dbReference>
<dbReference type="InterPro" id="IPR036237">
    <property type="entry name" value="Xyl_isomerase-like_sf"/>
</dbReference>
<keyword evidence="3" id="KW-1185">Reference proteome</keyword>
<dbReference type="KEGG" id="kpin:30171921"/>
<evidence type="ECO:0000313" key="3">
    <source>
        <dbReference type="Proteomes" id="UP000094020"/>
    </source>
</evidence>
<dbReference type="EMBL" id="CP144525">
    <property type="protein sequence ID" value="WWC71587.1"/>
    <property type="molecule type" value="Genomic_DNA"/>
</dbReference>
<evidence type="ECO:0000313" key="2">
    <source>
        <dbReference type="EMBL" id="WWC71587.1"/>
    </source>
</evidence>
<protein>
    <recommendedName>
        <fullName evidence="1">Xylose isomerase-like TIM barrel domain-containing protein</fullName>
    </recommendedName>
</protein>
<organism evidence="2 3">
    <name type="scientific">Kwoniella pini CBS 10737</name>
    <dbReference type="NCBI Taxonomy" id="1296096"/>
    <lineage>
        <taxon>Eukaryota</taxon>
        <taxon>Fungi</taxon>
        <taxon>Dikarya</taxon>
        <taxon>Basidiomycota</taxon>
        <taxon>Agaricomycotina</taxon>
        <taxon>Tremellomycetes</taxon>
        <taxon>Tremellales</taxon>
        <taxon>Cryptococcaceae</taxon>
        <taxon>Kwoniella</taxon>
    </lineage>
</organism>
<feature type="domain" description="Xylose isomerase-like TIM barrel" evidence="1">
    <location>
        <begin position="22"/>
        <end position="248"/>
    </location>
</feature>
<dbReference type="Gene3D" id="3.20.20.150">
    <property type="entry name" value="Divalent-metal-dependent TIM barrel enzymes"/>
    <property type="match status" value="1"/>
</dbReference>
<name>A0AAJ8MSB3_9TREE</name>
<dbReference type="GeneID" id="30171921"/>
<reference evidence="2" key="2">
    <citation type="submission" date="2024-02" db="EMBL/GenBank/DDBJ databases">
        <title>Comparative genomics of Cryptococcus and Kwoniella reveals pathogenesis evolution and contrasting modes of karyotype evolution via chromosome fusion or intercentromeric recombination.</title>
        <authorList>
            <person name="Coelho M.A."/>
            <person name="David-Palma M."/>
            <person name="Shea T."/>
            <person name="Bowers K."/>
            <person name="McGinley-Smith S."/>
            <person name="Mohammad A.W."/>
            <person name="Gnirke A."/>
            <person name="Yurkov A.M."/>
            <person name="Nowrousian M."/>
            <person name="Sun S."/>
            <person name="Cuomo C.A."/>
            <person name="Heitman J."/>
        </authorList>
    </citation>
    <scope>NUCLEOTIDE SEQUENCE</scope>
    <source>
        <strain evidence="2">CBS 10737</strain>
    </source>
</reference>
<gene>
    <name evidence="2" type="ORF">I206_105545</name>
</gene>
<proteinExistence type="predicted"/>
<dbReference type="RefSeq" id="XP_019011452.2">
    <property type="nucleotide sequence ID" value="XM_019155298.2"/>
</dbReference>
<accession>A0AAJ8MSB3</accession>
<dbReference type="InterPro" id="IPR013022">
    <property type="entry name" value="Xyl_isomerase-like_TIM-brl"/>
</dbReference>
<dbReference type="SUPFAM" id="SSF51658">
    <property type="entry name" value="Xylose isomerase-like"/>
    <property type="match status" value="1"/>
</dbReference>